<dbReference type="InterPro" id="IPR005861">
    <property type="entry name" value="HisP_aminotrans"/>
</dbReference>
<evidence type="ECO:0000256" key="2">
    <source>
        <dbReference type="ARBA" id="ARBA00005011"/>
    </source>
</evidence>
<dbReference type="InterPro" id="IPR015424">
    <property type="entry name" value="PyrdxlP-dep_Trfase"/>
</dbReference>
<keyword evidence="7 11" id="KW-0808">Transferase</keyword>
<evidence type="ECO:0000256" key="3">
    <source>
        <dbReference type="ARBA" id="ARBA00007970"/>
    </source>
</evidence>
<dbReference type="PANTHER" id="PTHR42885">
    <property type="entry name" value="HISTIDINOL-PHOSPHATE AMINOTRANSFERASE-RELATED"/>
    <property type="match status" value="1"/>
</dbReference>
<proteinExistence type="inferred from homology"/>
<evidence type="ECO:0000256" key="9">
    <source>
        <dbReference type="ARBA" id="ARBA00023102"/>
    </source>
</evidence>
<keyword evidence="14" id="KW-1185">Reference proteome</keyword>
<organism evidence="13 14">
    <name type="scientific">Sorlinia euscelidii</name>
    <dbReference type="NCBI Taxonomy" id="3081148"/>
    <lineage>
        <taxon>Bacteria</taxon>
        <taxon>Pseudomonadati</taxon>
        <taxon>Pseudomonadota</taxon>
        <taxon>Alphaproteobacteria</taxon>
        <taxon>Acetobacterales</taxon>
        <taxon>Acetobacteraceae</taxon>
        <taxon>Sorlinia</taxon>
    </lineage>
</organism>
<dbReference type="InterPro" id="IPR001917">
    <property type="entry name" value="Aminotrans_II_pyridoxalP_BS"/>
</dbReference>
<dbReference type="GO" id="GO:0008483">
    <property type="term" value="F:transaminase activity"/>
    <property type="evidence" value="ECO:0007669"/>
    <property type="project" value="UniProtKB-KW"/>
</dbReference>
<evidence type="ECO:0000256" key="10">
    <source>
        <dbReference type="ARBA" id="ARBA00047481"/>
    </source>
</evidence>
<evidence type="ECO:0000256" key="4">
    <source>
        <dbReference type="ARBA" id="ARBA00011738"/>
    </source>
</evidence>
<dbReference type="PANTHER" id="PTHR42885:SF2">
    <property type="entry name" value="HISTIDINOL-PHOSPHATE AMINOTRANSFERASE"/>
    <property type="match status" value="1"/>
</dbReference>
<dbReference type="InterPro" id="IPR015421">
    <property type="entry name" value="PyrdxlP-dep_Trfase_major"/>
</dbReference>
<comment type="catalytic activity">
    <reaction evidence="10 11">
        <text>L-histidinol phosphate + 2-oxoglutarate = 3-(imidazol-4-yl)-2-oxopropyl phosphate + L-glutamate</text>
        <dbReference type="Rhea" id="RHEA:23744"/>
        <dbReference type="ChEBI" id="CHEBI:16810"/>
        <dbReference type="ChEBI" id="CHEBI:29985"/>
        <dbReference type="ChEBI" id="CHEBI:57766"/>
        <dbReference type="ChEBI" id="CHEBI:57980"/>
        <dbReference type="EC" id="2.6.1.9"/>
    </reaction>
</comment>
<evidence type="ECO:0000313" key="13">
    <source>
        <dbReference type="EMBL" id="MEE8658693.1"/>
    </source>
</evidence>
<dbReference type="Gene3D" id="3.40.640.10">
    <property type="entry name" value="Type I PLP-dependent aspartate aminotransferase-like (Major domain)"/>
    <property type="match status" value="1"/>
</dbReference>
<evidence type="ECO:0000256" key="11">
    <source>
        <dbReference type="HAMAP-Rule" id="MF_01023"/>
    </source>
</evidence>
<sequence length="356" mass="39633">MMNPYWSRLVPQLDPYIPGEQSQEADLVKLNTNELPFPPSPAALEALRTACNADLRLYPDPTAAALRRSIARLYACDMGNVFVGNGSDEVLAHAFRALMQDDRPILFADVTYGFYTVYCRLFGLTYQHVPLSDDFTINVDAYLARPAGGIVIANPNANTGLALPRREIERLVRARRDCVVLIDEAYVDFGAESAASLVSENPNLIVVETLSKSRGLAGLRVGFALAHPKLIDALTRVKDSFNSYPLSRMAQAGAIAAIEDTMWLEETVQQVTRLREDLTRALEARGFTILPSQANFIAARHINVRADDLTRDLRKENILVRHMATQRISDWVRITIGSEAQHQRLLTALDRLLQSS</sequence>
<evidence type="ECO:0000313" key="14">
    <source>
        <dbReference type="Proteomes" id="UP001312908"/>
    </source>
</evidence>
<evidence type="ECO:0000256" key="5">
    <source>
        <dbReference type="ARBA" id="ARBA00022576"/>
    </source>
</evidence>
<accession>A0ABU7U383</accession>
<evidence type="ECO:0000256" key="1">
    <source>
        <dbReference type="ARBA" id="ARBA00001933"/>
    </source>
</evidence>
<comment type="pathway">
    <text evidence="2 11">Amino-acid biosynthesis; L-histidine biosynthesis; L-histidine from 5-phospho-alpha-D-ribose 1-diphosphate: step 7/9.</text>
</comment>
<evidence type="ECO:0000256" key="7">
    <source>
        <dbReference type="ARBA" id="ARBA00022679"/>
    </source>
</evidence>
<comment type="caution">
    <text evidence="13">The sequence shown here is derived from an EMBL/GenBank/DDBJ whole genome shotgun (WGS) entry which is preliminary data.</text>
</comment>
<keyword evidence="5 11" id="KW-0032">Aminotransferase</keyword>
<dbReference type="InterPro" id="IPR015422">
    <property type="entry name" value="PyrdxlP-dep_Trfase_small"/>
</dbReference>
<protein>
    <recommendedName>
        <fullName evidence="11">Histidinol-phosphate aminotransferase</fullName>
        <ecNumber evidence="11">2.6.1.9</ecNumber>
    </recommendedName>
    <alternativeName>
        <fullName evidence="11">Imidazole acetol-phosphate transaminase</fullName>
    </alternativeName>
</protein>
<dbReference type="EMBL" id="JAWJZY010000002">
    <property type="protein sequence ID" value="MEE8658693.1"/>
    <property type="molecule type" value="Genomic_DNA"/>
</dbReference>
<dbReference type="NCBIfam" id="TIGR01141">
    <property type="entry name" value="hisC"/>
    <property type="match status" value="1"/>
</dbReference>
<dbReference type="Proteomes" id="UP001312908">
    <property type="component" value="Unassembled WGS sequence"/>
</dbReference>
<reference evidence="13 14" key="1">
    <citation type="submission" date="2023-10" db="EMBL/GenBank/DDBJ databases">
        <title>Sorlinia euscelidii gen. nov., sp. nov., an acetic acid bacteria isolated from the gut of Euscelidius variegatus emitter.</title>
        <authorList>
            <person name="Michoud G."/>
            <person name="Marasco R."/>
            <person name="Seferji K."/>
            <person name="Gonella E."/>
            <person name="Garuglieri E."/>
            <person name="Alma A."/>
            <person name="Mapelli F."/>
            <person name="Borin S."/>
            <person name="Daffonchio D."/>
            <person name="Crotti E."/>
        </authorList>
    </citation>
    <scope>NUCLEOTIDE SEQUENCE [LARGE SCALE GENOMIC DNA]</scope>
    <source>
        <strain evidence="13 14">EV16P</strain>
    </source>
</reference>
<comment type="subunit">
    <text evidence="4 11">Homodimer.</text>
</comment>
<dbReference type="InterPro" id="IPR004839">
    <property type="entry name" value="Aminotransferase_I/II_large"/>
</dbReference>
<comment type="similarity">
    <text evidence="3 11">Belongs to the class-II pyridoxal-phosphate-dependent aminotransferase family. Histidinol-phosphate aminotransferase subfamily.</text>
</comment>
<feature type="modified residue" description="N6-(pyridoxal phosphate)lysine" evidence="11">
    <location>
        <position position="212"/>
    </location>
</feature>
<gene>
    <name evidence="11" type="primary">hisC</name>
    <name evidence="13" type="ORF">DOFOFD_06680</name>
</gene>
<feature type="domain" description="Aminotransferase class I/classII large" evidence="12">
    <location>
        <begin position="26"/>
        <end position="349"/>
    </location>
</feature>
<dbReference type="CDD" id="cd00609">
    <property type="entry name" value="AAT_like"/>
    <property type="match status" value="1"/>
</dbReference>
<evidence type="ECO:0000256" key="6">
    <source>
        <dbReference type="ARBA" id="ARBA00022605"/>
    </source>
</evidence>
<dbReference type="HAMAP" id="MF_01023">
    <property type="entry name" value="HisC_aminotrans_2"/>
    <property type="match status" value="1"/>
</dbReference>
<keyword evidence="6 11" id="KW-0028">Amino-acid biosynthesis</keyword>
<dbReference type="Pfam" id="PF00155">
    <property type="entry name" value="Aminotran_1_2"/>
    <property type="match status" value="1"/>
</dbReference>
<dbReference type="Gene3D" id="3.90.1150.10">
    <property type="entry name" value="Aspartate Aminotransferase, domain 1"/>
    <property type="match status" value="1"/>
</dbReference>
<dbReference type="PROSITE" id="PS00599">
    <property type="entry name" value="AA_TRANSFER_CLASS_2"/>
    <property type="match status" value="1"/>
</dbReference>
<evidence type="ECO:0000256" key="8">
    <source>
        <dbReference type="ARBA" id="ARBA00022898"/>
    </source>
</evidence>
<evidence type="ECO:0000259" key="12">
    <source>
        <dbReference type="Pfam" id="PF00155"/>
    </source>
</evidence>
<comment type="cofactor">
    <cofactor evidence="1 11">
        <name>pyridoxal 5'-phosphate</name>
        <dbReference type="ChEBI" id="CHEBI:597326"/>
    </cofactor>
</comment>
<dbReference type="EC" id="2.6.1.9" evidence="11"/>
<keyword evidence="8 11" id="KW-0663">Pyridoxal phosphate</keyword>
<keyword evidence="9 11" id="KW-0368">Histidine biosynthesis</keyword>
<name>A0ABU7U383_9PROT</name>
<dbReference type="SUPFAM" id="SSF53383">
    <property type="entry name" value="PLP-dependent transferases"/>
    <property type="match status" value="1"/>
</dbReference>